<evidence type="ECO:0000313" key="2">
    <source>
        <dbReference type="Proteomes" id="UP000636479"/>
    </source>
</evidence>
<dbReference type="GeneID" id="59351241"/>
<proteinExistence type="predicted"/>
<keyword evidence="2" id="KW-1185">Reference proteome</keyword>
<evidence type="ECO:0000313" key="1">
    <source>
        <dbReference type="EMBL" id="KAF7291966.1"/>
    </source>
</evidence>
<dbReference type="Gene3D" id="3.80.10.10">
    <property type="entry name" value="Ribonuclease Inhibitor"/>
    <property type="match status" value="1"/>
</dbReference>
<dbReference type="OrthoDB" id="2942224at2759"/>
<reference evidence="1" key="1">
    <citation type="submission" date="2020-05" db="EMBL/GenBank/DDBJ databases">
        <title>Mycena genomes resolve the evolution of fungal bioluminescence.</title>
        <authorList>
            <person name="Tsai I.J."/>
        </authorList>
    </citation>
    <scope>NUCLEOTIDE SEQUENCE</scope>
    <source>
        <strain evidence="1">171206Taipei</strain>
    </source>
</reference>
<dbReference type="InterPro" id="IPR032675">
    <property type="entry name" value="LRR_dom_sf"/>
</dbReference>
<name>A0A8H6S3B4_9AGAR</name>
<comment type="caution">
    <text evidence="1">The sequence shown here is derived from an EMBL/GenBank/DDBJ whole genome shotgun (WGS) entry which is preliminary data.</text>
</comment>
<organism evidence="1 2">
    <name type="scientific">Mycena indigotica</name>
    <dbReference type="NCBI Taxonomy" id="2126181"/>
    <lineage>
        <taxon>Eukaryota</taxon>
        <taxon>Fungi</taxon>
        <taxon>Dikarya</taxon>
        <taxon>Basidiomycota</taxon>
        <taxon>Agaricomycotina</taxon>
        <taxon>Agaricomycetes</taxon>
        <taxon>Agaricomycetidae</taxon>
        <taxon>Agaricales</taxon>
        <taxon>Marasmiineae</taxon>
        <taxon>Mycenaceae</taxon>
        <taxon>Mycena</taxon>
    </lineage>
</organism>
<sequence length="426" mass="48011">MAWSDLPAELALQIASHNVNEMQTLRTMCLVSKSMRDAAIEPLFSVLHFSRNVDLLCWLALAQRAPSLLSAVRKLKLTIGLSLSATNLSAIPTLENVCELELSGLGRKNAPELQWSEGLEAIASYLEQSLPNLRRLSLSNSHFWHLAQLSRVIRAAASLESLAICASSVISLNNSNQDVTNIGRVPVNLAGLRELALIGNHREFDSDGQNSLGRMMLLSPPTQLRVLTLLSFHESGYDNPCSIMTMIMLMRTSYAFLTHLTIDPNLRHRYENPLLTSALPTLPPFAALLELTIHLGALGSADSSGPAAFFFAALKPMPKLTIVRFVLRELGTWDYTSFMWLFSSHPSLLHENSLQRRFPSLEAIHWVFCVDPRGDKVRLMVSKSHKLDIERRLLLRLENVGMSSQWICREWIMWQDRNYRPMVWED</sequence>
<dbReference type="SUPFAM" id="SSF52047">
    <property type="entry name" value="RNI-like"/>
    <property type="match status" value="1"/>
</dbReference>
<gene>
    <name evidence="1" type="ORF">MIND_01222200</name>
</gene>
<accession>A0A8H6S3B4</accession>
<protein>
    <recommendedName>
        <fullName evidence="3">F-box domain-containing protein</fullName>
    </recommendedName>
</protein>
<evidence type="ECO:0008006" key="3">
    <source>
        <dbReference type="Google" id="ProtNLM"/>
    </source>
</evidence>
<dbReference type="EMBL" id="JACAZF010000012">
    <property type="protein sequence ID" value="KAF7291966.1"/>
    <property type="molecule type" value="Genomic_DNA"/>
</dbReference>
<dbReference type="AlphaFoldDB" id="A0A8H6S3B4"/>
<dbReference type="RefSeq" id="XP_037214693.1">
    <property type="nucleotide sequence ID" value="XM_037368725.1"/>
</dbReference>
<dbReference type="Proteomes" id="UP000636479">
    <property type="component" value="Unassembled WGS sequence"/>
</dbReference>